<accession>A0A1K1S6S7</accession>
<dbReference type="GO" id="GO:0016491">
    <property type="term" value="F:oxidoreductase activity"/>
    <property type="evidence" value="ECO:0007669"/>
    <property type="project" value="InterPro"/>
</dbReference>
<dbReference type="Gene3D" id="3.40.30.10">
    <property type="entry name" value="Glutaredoxin"/>
    <property type="match status" value="1"/>
</dbReference>
<dbReference type="InterPro" id="IPR000866">
    <property type="entry name" value="AhpC/TSA"/>
</dbReference>
<evidence type="ECO:0000313" key="5">
    <source>
        <dbReference type="Proteomes" id="UP001326715"/>
    </source>
</evidence>
<dbReference type="SUPFAM" id="SSF52833">
    <property type="entry name" value="Thioredoxin-like"/>
    <property type="match status" value="1"/>
</dbReference>
<dbReference type="GO" id="GO:0016853">
    <property type="term" value="F:isomerase activity"/>
    <property type="evidence" value="ECO:0007669"/>
    <property type="project" value="UniProtKB-KW"/>
</dbReference>
<protein>
    <submittedName>
        <fullName evidence="2">Thiol-disulfide isomerase or thioredoxin</fullName>
    </submittedName>
    <submittedName>
        <fullName evidence="3">TlpA disulfide reductase family protein</fullName>
    </submittedName>
</protein>
<dbReference type="CDD" id="cd02966">
    <property type="entry name" value="TlpA_like_family"/>
    <property type="match status" value="1"/>
</dbReference>
<dbReference type="PANTHER" id="PTHR42852">
    <property type="entry name" value="THIOL:DISULFIDE INTERCHANGE PROTEIN DSBE"/>
    <property type="match status" value="1"/>
</dbReference>
<keyword evidence="5" id="KW-1185">Reference proteome</keyword>
<evidence type="ECO:0000313" key="4">
    <source>
        <dbReference type="Proteomes" id="UP000183788"/>
    </source>
</evidence>
<evidence type="ECO:0000313" key="3">
    <source>
        <dbReference type="EMBL" id="WQG92255.1"/>
    </source>
</evidence>
<dbReference type="Pfam" id="PF00578">
    <property type="entry name" value="AhpC-TSA"/>
    <property type="match status" value="1"/>
</dbReference>
<dbReference type="PROSITE" id="PS51352">
    <property type="entry name" value="THIOREDOXIN_2"/>
    <property type="match status" value="1"/>
</dbReference>
<proteinExistence type="predicted"/>
<keyword evidence="2" id="KW-0413">Isomerase</keyword>
<dbReference type="EMBL" id="FPIZ01000018">
    <property type="protein sequence ID" value="SFW80088.1"/>
    <property type="molecule type" value="Genomic_DNA"/>
</dbReference>
<evidence type="ECO:0000259" key="1">
    <source>
        <dbReference type="PROSITE" id="PS51352"/>
    </source>
</evidence>
<dbReference type="GO" id="GO:0016209">
    <property type="term" value="F:antioxidant activity"/>
    <property type="evidence" value="ECO:0007669"/>
    <property type="project" value="InterPro"/>
</dbReference>
<dbReference type="InterPro" id="IPR013766">
    <property type="entry name" value="Thioredoxin_domain"/>
</dbReference>
<dbReference type="AlphaFoldDB" id="A0A1K1S6S7"/>
<dbReference type="RefSeq" id="WP_177318682.1">
    <property type="nucleotide sequence ID" value="NZ_CP139972.1"/>
</dbReference>
<feature type="domain" description="Thioredoxin" evidence="1">
    <location>
        <begin position="494"/>
        <end position="645"/>
    </location>
</feature>
<reference evidence="2 4" key="1">
    <citation type="submission" date="2016-11" db="EMBL/GenBank/DDBJ databases">
        <authorList>
            <person name="Jaros S."/>
            <person name="Januszkiewicz K."/>
            <person name="Wedrychowicz H."/>
        </authorList>
    </citation>
    <scope>NUCLEOTIDE SEQUENCE [LARGE SCALE GENOMIC DNA]</scope>
    <source>
        <strain evidence="2 4">DSM 784</strain>
    </source>
</reference>
<name>A0A1K1S6S7_9BACT</name>
<evidence type="ECO:0000313" key="2">
    <source>
        <dbReference type="EMBL" id="SFW80088.1"/>
    </source>
</evidence>
<dbReference type="Proteomes" id="UP001326715">
    <property type="component" value="Chromosome"/>
</dbReference>
<reference evidence="3 5" key="2">
    <citation type="submission" date="2023-11" db="EMBL/GenBank/DDBJ databases">
        <title>MicrobeMod: A computational toolkit for identifying prokaryotic methylation and restriction-modification with nanopore sequencing.</title>
        <authorList>
            <person name="Crits-Christoph A."/>
            <person name="Kang S.C."/>
            <person name="Lee H."/>
            <person name="Ostrov N."/>
        </authorList>
    </citation>
    <scope>NUCLEOTIDE SEQUENCE [LARGE SCALE GENOMIC DNA]</scope>
    <source>
        <strain evidence="3 5">ATCC 23090</strain>
    </source>
</reference>
<gene>
    <name evidence="2" type="ORF">SAMN05661012_04896</name>
    <name evidence="3" type="ORF">SR876_12125</name>
</gene>
<dbReference type="STRING" id="1004.SAMN05661012_04896"/>
<dbReference type="InterPro" id="IPR036249">
    <property type="entry name" value="Thioredoxin-like_sf"/>
</dbReference>
<sequence>MKFSFVLISALCAILGTQAQGQRLKMTPERPYIGDTVNLLYHPDSALLATGKPIKGAVYIYDTLYHWHAVDLQMKATDSGYTFTVPLTSDNGLWAFKFRAGAAVDNAHDTGYILMGSVPGRQWKAAYAGYGTLRASRYDLGIPQYYTDFQVSDSAMFFWMGQEIGYWRAGRVFIWPYVKARAMMEGQAGLNPDSSEIIHKAANYMIKAPNLTSKDLYTLALIFDKYIHNKGVADSLYKVSGPITQKKADYKAIQAAKTPEERLALSEKFVKDYTPDPEMDALAGIDYTRGVYMNIFAVSIAKKDTSVLARHINTAPFSMLTFAYYKMVEIPYGDWKTMPAKEAYPFSQRIMDKVAYLKANKPAEFYYYTPSEFVEYLDDAFKYDYITHASILKETGCEKEALPMVLKLQDEWNYTNATLNQLEASLLEKAGDKKKLDEVLHNSVRMNQASTQIIDLLKKEYLNTHKDTEGFDAYLNSMKDAHTMELLREHVQAGIMNREAVPFEMKDLNGKTVSLAAQKGKIVILDFWATWCAPCKAAMPGMQMAQEHFKKDTNVVFYFVDTQERDPAYKEKVAKFIKDKKYPFQVLFDNGDEYYSKYAKLIQTSGIPFKVVIDGKGNIRFAQTGYMGSPSGLADEIEMMISLAK</sequence>
<dbReference type="EMBL" id="CP140154">
    <property type="protein sequence ID" value="WQG92255.1"/>
    <property type="molecule type" value="Genomic_DNA"/>
</dbReference>
<dbReference type="PANTHER" id="PTHR42852:SF17">
    <property type="entry name" value="THIOREDOXIN-LIKE PROTEIN HI_1115"/>
    <property type="match status" value="1"/>
</dbReference>
<organism evidence="2 4">
    <name type="scientific">Chitinophaga sancti</name>
    <dbReference type="NCBI Taxonomy" id="1004"/>
    <lineage>
        <taxon>Bacteria</taxon>
        <taxon>Pseudomonadati</taxon>
        <taxon>Bacteroidota</taxon>
        <taxon>Chitinophagia</taxon>
        <taxon>Chitinophagales</taxon>
        <taxon>Chitinophagaceae</taxon>
        <taxon>Chitinophaga</taxon>
    </lineage>
</organism>
<dbReference type="InterPro" id="IPR050553">
    <property type="entry name" value="Thioredoxin_ResA/DsbE_sf"/>
</dbReference>
<dbReference type="Proteomes" id="UP000183788">
    <property type="component" value="Unassembled WGS sequence"/>
</dbReference>